<name>A0A0V1MHA2_9BILA</name>
<keyword evidence="2" id="KW-1185">Reference proteome</keyword>
<sequence>MSESSASSRFHLFQCCSTSSGKGSSQGTLSCQRDWNSILAITVNRAKQPTGSNTRDAVLSSWRLESCPSWRVVPGGTNVRQSSLRSQKIPNVFQRPPSVPAARLSAGIEPSAVGSLLAHLCKWNPLAAINSSS</sequence>
<evidence type="ECO:0000313" key="2">
    <source>
        <dbReference type="Proteomes" id="UP000054843"/>
    </source>
</evidence>
<comment type="caution">
    <text evidence="1">The sequence shown here is derived from an EMBL/GenBank/DDBJ whole genome shotgun (WGS) entry which is preliminary data.</text>
</comment>
<dbReference type="STRING" id="268474.A0A0V1MHA2"/>
<gene>
    <name evidence="1" type="ORF">T10_6042</name>
</gene>
<dbReference type="AlphaFoldDB" id="A0A0V1MHA2"/>
<dbReference type="Proteomes" id="UP000054843">
    <property type="component" value="Unassembled WGS sequence"/>
</dbReference>
<dbReference type="OrthoDB" id="5922526at2759"/>
<accession>A0A0V1MHA2</accession>
<organism evidence="1 2">
    <name type="scientific">Trichinella papuae</name>
    <dbReference type="NCBI Taxonomy" id="268474"/>
    <lineage>
        <taxon>Eukaryota</taxon>
        <taxon>Metazoa</taxon>
        <taxon>Ecdysozoa</taxon>
        <taxon>Nematoda</taxon>
        <taxon>Enoplea</taxon>
        <taxon>Dorylaimia</taxon>
        <taxon>Trichinellida</taxon>
        <taxon>Trichinellidae</taxon>
        <taxon>Trichinella</taxon>
    </lineage>
</organism>
<dbReference type="EMBL" id="JYDO01000103">
    <property type="protein sequence ID" value="KRZ71069.1"/>
    <property type="molecule type" value="Genomic_DNA"/>
</dbReference>
<reference evidence="1 2" key="1">
    <citation type="submission" date="2015-01" db="EMBL/GenBank/DDBJ databases">
        <title>Evolution of Trichinella species and genotypes.</title>
        <authorList>
            <person name="Korhonen P.K."/>
            <person name="Edoardo P."/>
            <person name="Giuseppe L.R."/>
            <person name="Gasser R.B."/>
        </authorList>
    </citation>
    <scope>NUCLEOTIDE SEQUENCE [LARGE SCALE GENOMIC DNA]</scope>
    <source>
        <strain evidence="1">ISS1980</strain>
    </source>
</reference>
<proteinExistence type="predicted"/>
<evidence type="ECO:0000313" key="1">
    <source>
        <dbReference type="EMBL" id="KRZ71069.1"/>
    </source>
</evidence>
<protein>
    <submittedName>
        <fullName evidence="1">Uncharacterized protein</fullName>
    </submittedName>
</protein>